<evidence type="ECO:0000256" key="10">
    <source>
        <dbReference type="SAM" id="MobiDB-lite"/>
    </source>
</evidence>
<gene>
    <name evidence="13" type="ORF">R3I93_019506</name>
</gene>
<dbReference type="CDD" id="cd08385">
    <property type="entry name" value="C2A_Synaptotagmin-1-5-6-9-10"/>
    <property type="match status" value="1"/>
</dbReference>
<evidence type="ECO:0000259" key="12">
    <source>
        <dbReference type="PROSITE" id="PS50004"/>
    </source>
</evidence>
<dbReference type="SUPFAM" id="SSF49562">
    <property type="entry name" value="C2 domain (Calcium/lipid-binding domain, CaLB)"/>
    <property type="match status" value="2"/>
</dbReference>
<dbReference type="AlphaFoldDB" id="A0AAN9CGV6"/>
<reference evidence="13 14" key="1">
    <citation type="submission" date="2024-02" db="EMBL/GenBank/DDBJ databases">
        <title>Chromosome-level genome assembly of the Eurasian Minnow (Phoxinus phoxinus).</title>
        <authorList>
            <person name="Oriowo T.O."/>
            <person name="Martin S."/>
            <person name="Stange M."/>
            <person name="Chrysostomakis Y."/>
            <person name="Brown T."/>
            <person name="Winkler S."/>
            <person name="Kukowka S."/>
            <person name="Myers E.W."/>
            <person name="Bohne A."/>
        </authorList>
    </citation>
    <scope>NUCLEOTIDE SEQUENCE [LARGE SCALE GENOMIC DNA]</scope>
    <source>
        <strain evidence="13">ZFMK-TIS-60720</strain>
        <tissue evidence="13">Whole Organism</tissue>
    </source>
</reference>
<evidence type="ECO:0000256" key="6">
    <source>
        <dbReference type="ARBA" id="ARBA00022837"/>
    </source>
</evidence>
<evidence type="ECO:0000313" key="14">
    <source>
        <dbReference type="Proteomes" id="UP001364617"/>
    </source>
</evidence>
<dbReference type="GO" id="GO:0000149">
    <property type="term" value="F:SNARE binding"/>
    <property type="evidence" value="ECO:0007669"/>
    <property type="project" value="TreeGrafter"/>
</dbReference>
<evidence type="ECO:0000256" key="1">
    <source>
        <dbReference type="ARBA" id="ARBA00004160"/>
    </source>
</evidence>
<dbReference type="InterPro" id="IPR000008">
    <property type="entry name" value="C2_dom"/>
</dbReference>
<organism evidence="13 14">
    <name type="scientific">Phoxinus phoxinus</name>
    <name type="common">Eurasian minnow</name>
    <dbReference type="NCBI Taxonomy" id="58324"/>
    <lineage>
        <taxon>Eukaryota</taxon>
        <taxon>Metazoa</taxon>
        <taxon>Chordata</taxon>
        <taxon>Craniata</taxon>
        <taxon>Vertebrata</taxon>
        <taxon>Euteleostomi</taxon>
        <taxon>Actinopterygii</taxon>
        <taxon>Neopterygii</taxon>
        <taxon>Teleostei</taxon>
        <taxon>Ostariophysi</taxon>
        <taxon>Cypriniformes</taxon>
        <taxon>Leuciscidae</taxon>
        <taxon>Phoxininae</taxon>
        <taxon>Phoxinus</taxon>
    </lineage>
</organism>
<dbReference type="GO" id="GO:0030276">
    <property type="term" value="F:clathrin binding"/>
    <property type="evidence" value="ECO:0007669"/>
    <property type="project" value="TreeGrafter"/>
</dbReference>
<dbReference type="PANTHER" id="PTHR10024">
    <property type="entry name" value="SYNAPTOTAGMIN"/>
    <property type="match status" value="1"/>
</dbReference>
<evidence type="ECO:0000256" key="7">
    <source>
        <dbReference type="ARBA" id="ARBA00022989"/>
    </source>
</evidence>
<evidence type="ECO:0000256" key="8">
    <source>
        <dbReference type="ARBA" id="ARBA00023136"/>
    </source>
</evidence>
<dbReference type="EMBL" id="JAYKXH010000021">
    <property type="protein sequence ID" value="KAK7129884.1"/>
    <property type="molecule type" value="Genomic_DNA"/>
</dbReference>
<dbReference type="GO" id="GO:0030658">
    <property type="term" value="C:transport vesicle membrane"/>
    <property type="evidence" value="ECO:0007669"/>
    <property type="project" value="UniProtKB-SubCell"/>
</dbReference>
<dbReference type="GO" id="GO:0005509">
    <property type="term" value="F:calcium ion binding"/>
    <property type="evidence" value="ECO:0007669"/>
    <property type="project" value="TreeGrafter"/>
</dbReference>
<keyword evidence="7 11" id="KW-1133">Transmembrane helix</keyword>
<dbReference type="FunFam" id="2.60.40.150:FF:000005">
    <property type="entry name" value="Synaptotagmin 6"/>
    <property type="match status" value="1"/>
</dbReference>
<sequence length="605" mass="67969">MFHCAKESGAPLRGGHGIERVTLSPFPYASAALSSSHGAPMNPRPHASSNIQWINRKDMNVRTEDGVSLCQRALQIVTELCLAGHVDREKCADIFPLESNIPDISVSLLAVVVGFCGLALLVVSLFVFWKLCWPIWRSKALLSNADRCPPGVLPEAPPAQPPLSRSVSPHPETKAIAMVRRQPSQVQQEDEDDKRRKVPEVKVNGRSSVRILEAAMKISQTSPDIPAEVQQALRGCLTKQAKIQRQTTEPTSSSRHNSFRRHLPRQMNVTSVDFTMDTLPVRQSSTVSIGRIKPELYKQKSVDSEEGNKEPVETCGKLSFALSYDYEEQALMVRILKALDLPAKDFTGTSDPYVKIYLLPDRKKFQTRVHRKTLNPMFDEAFRFPVEYSELCNRKLHFSVYDFDRFTSHDMIGEVVVDNLFELSDLSREAVVWKDILAATTESVDLGEMMYSLCYLPTAGRMTLTVIKCRNLKAMDITGYSDPYVKVSLICDGRRLKKRKTTTKKNTLNPVYNEAIIFDIPPENVEQVSLSITVMDYDRVGHNEVIGVCRTGPDAEGLGRDHWNEMLAYPRKPITHWHALCEWPGRASSFESQGSCPSPKPPLTP</sequence>
<keyword evidence="4" id="KW-0479">Metal-binding</keyword>
<keyword evidence="3 11" id="KW-0812">Transmembrane</keyword>
<dbReference type="InterPro" id="IPR001565">
    <property type="entry name" value="Synaptotagmin"/>
</dbReference>
<accession>A0AAN9CGV6</accession>
<evidence type="ECO:0000313" key="13">
    <source>
        <dbReference type="EMBL" id="KAK7129884.1"/>
    </source>
</evidence>
<feature type="transmembrane region" description="Helical" evidence="11">
    <location>
        <begin position="104"/>
        <end position="129"/>
    </location>
</feature>
<keyword evidence="6" id="KW-0106">Calcium</keyword>
<keyword evidence="8 11" id="KW-0472">Membrane</keyword>
<feature type="region of interest" description="Disordered" evidence="10">
    <location>
        <begin position="178"/>
        <end position="198"/>
    </location>
</feature>
<evidence type="ECO:0000256" key="9">
    <source>
        <dbReference type="ARBA" id="ARBA00023329"/>
    </source>
</evidence>
<evidence type="ECO:0000256" key="3">
    <source>
        <dbReference type="ARBA" id="ARBA00022692"/>
    </source>
</evidence>
<evidence type="ECO:0000256" key="5">
    <source>
        <dbReference type="ARBA" id="ARBA00022737"/>
    </source>
</evidence>
<dbReference type="PRINTS" id="PR00399">
    <property type="entry name" value="SYNAPTOTAGMN"/>
</dbReference>
<name>A0AAN9CGV6_9TELE</name>
<dbReference type="GO" id="GO:0017156">
    <property type="term" value="P:calcium-ion regulated exocytosis"/>
    <property type="evidence" value="ECO:0007669"/>
    <property type="project" value="TreeGrafter"/>
</dbReference>
<feature type="domain" description="C2" evidence="12">
    <location>
        <begin position="445"/>
        <end position="578"/>
    </location>
</feature>
<evidence type="ECO:0000256" key="11">
    <source>
        <dbReference type="SAM" id="Phobius"/>
    </source>
</evidence>
<dbReference type="Proteomes" id="UP001364617">
    <property type="component" value="Unassembled WGS sequence"/>
</dbReference>
<dbReference type="CDD" id="cd08403">
    <property type="entry name" value="C2B_Synaptotagmin-3-5-6-9-10"/>
    <property type="match status" value="1"/>
</dbReference>
<keyword evidence="9" id="KW-0968">Cytoplasmic vesicle</keyword>
<dbReference type="GO" id="GO:0005544">
    <property type="term" value="F:calcium-dependent phospholipid binding"/>
    <property type="evidence" value="ECO:0007669"/>
    <property type="project" value="TreeGrafter"/>
</dbReference>
<dbReference type="GO" id="GO:0001786">
    <property type="term" value="F:phosphatidylserine binding"/>
    <property type="evidence" value="ECO:0007669"/>
    <property type="project" value="TreeGrafter"/>
</dbReference>
<dbReference type="Gene3D" id="2.60.40.150">
    <property type="entry name" value="C2 domain"/>
    <property type="match status" value="2"/>
</dbReference>
<proteinExistence type="inferred from homology"/>
<comment type="subcellular location">
    <subcellularLocation>
        <location evidence="1">Cytoplasmic vesicle</location>
        <location evidence="1">Secretory vesicle membrane</location>
        <topology evidence="1">Single-pass membrane protein</topology>
    </subcellularLocation>
</comment>
<dbReference type="SMART" id="SM00239">
    <property type="entry name" value="C2"/>
    <property type="match status" value="2"/>
</dbReference>
<keyword evidence="14" id="KW-1185">Reference proteome</keyword>
<dbReference type="PANTHER" id="PTHR10024:SF46">
    <property type="entry name" value="SYNAPTOTAGMIN-10"/>
    <property type="match status" value="1"/>
</dbReference>
<protein>
    <recommendedName>
        <fullName evidence="12">C2 domain-containing protein</fullName>
    </recommendedName>
</protein>
<dbReference type="GO" id="GO:0070382">
    <property type="term" value="C:exocytic vesicle"/>
    <property type="evidence" value="ECO:0007669"/>
    <property type="project" value="TreeGrafter"/>
</dbReference>
<evidence type="ECO:0000256" key="4">
    <source>
        <dbReference type="ARBA" id="ARBA00022723"/>
    </source>
</evidence>
<feature type="domain" description="C2" evidence="12">
    <location>
        <begin position="314"/>
        <end position="434"/>
    </location>
</feature>
<comment type="caution">
    <text evidence="13">The sequence shown here is derived from an EMBL/GenBank/DDBJ whole genome shotgun (WGS) entry which is preliminary data.</text>
</comment>
<dbReference type="Pfam" id="PF00168">
    <property type="entry name" value="C2"/>
    <property type="match status" value="2"/>
</dbReference>
<dbReference type="GO" id="GO:0005886">
    <property type="term" value="C:plasma membrane"/>
    <property type="evidence" value="ECO:0007669"/>
    <property type="project" value="TreeGrafter"/>
</dbReference>
<dbReference type="PROSITE" id="PS50004">
    <property type="entry name" value="C2"/>
    <property type="match status" value="2"/>
</dbReference>
<dbReference type="FunFam" id="2.60.40.150:FF:000011">
    <property type="entry name" value="Synaptotagmin 6"/>
    <property type="match status" value="1"/>
</dbReference>
<comment type="similarity">
    <text evidence="2">Belongs to the synaptotagmin family.</text>
</comment>
<evidence type="ECO:0000256" key="2">
    <source>
        <dbReference type="ARBA" id="ARBA00006996"/>
    </source>
</evidence>
<dbReference type="InterPro" id="IPR035892">
    <property type="entry name" value="C2_domain_sf"/>
</dbReference>
<dbReference type="PRINTS" id="PR00360">
    <property type="entry name" value="C2DOMAIN"/>
</dbReference>
<keyword evidence="5" id="KW-0677">Repeat</keyword>